<gene>
    <name evidence="1" type="primary">Acey_s0007.g3455</name>
    <name evidence="1" type="ORF">Y032_0007g3455</name>
</gene>
<dbReference type="Proteomes" id="UP000024635">
    <property type="component" value="Unassembled WGS sequence"/>
</dbReference>
<accession>A0A016VP62</accession>
<dbReference type="AlphaFoldDB" id="A0A016VP62"/>
<dbReference type="EMBL" id="JARK01001343">
    <property type="protein sequence ID" value="EYC28842.1"/>
    <property type="molecule type" value="Genomic_DNA"/>
</dbReference>
<protein>
    <submittedName>
        <fullName evidence="1">Uncharacterized protein</fullName>
    </submittedName>
</protein>
<organism evidence="1 2">
    <name type="scientific">Ancylostoma ceylanicum</name>
    <dbReference type="NCBI Taxonomy" id="53326"/>
    <lineage>
        <taxon>Eukaryota</taxon>
        <taxon>Metazoa</taxon>
        <taxon>Ecdysozoa</taxon>
        <taxon>Nematoda</taxon>
        <taxon>Chromadorea</taxon>
        <taxon>Rhabditida</taxon>
        <taxon>Rhabditina</taxon>
        <taxon>Rhabditomorpha</taxon>
        <taxon>Strongyloidea</taxon>
        <taxon>Ancylostomatidae</taxon>
        <taxon>Ancylostomatinae</taxon>
        <taxon>Ancylostoma</taxon>
    </lineage>
</organism>
<sequence length="101" mass="10911">MIAFQSMIPLPTLTTCRIDCTHCVSFLNNSRASVSLKEKEYSELPTAVDKGRDSDSAFLGRDTGARHAGSGCLLPPAAENLSVLSQQTTRASLRPFEIHCA</sequence>
<proteinExistence type="predicted"/>
<evidence type="ECO:0000313" key="2">
    <source>
        <dbReference type="Proteomes" id="UP000024635"/>
    </source>
</evidence>
<reference evidence="2" key="1">
    <citation type="journal article" date="2015" name="Nat. Genet.">
        <title>The genome and transcriptome of the zoonotic hookworm Ancylostoma ceylanicum identify infection-specific gene families.</title>
        <authorList>
            <person name="Schwarz E.M."/>
            <person name="Hu Y."/>
            <person name="Antoshechkin I."/>
            <person name="Miller M.M."/>
            <person name="Sternberg P.W."/>
            <person name="Aroian R.V."/>
        </authorList>
    </citation>
    <scope>NUCLEOTIDE SEQUENCE</scope>
    <source>
        <strain evidence="2">HY135</strain>
    </source>
</reference>
<comment type="caution">
    <text evidence="1">The sequence shown here is derived from an EMBL/GenBank/DDBJ whole genome shotgun (WGS) entry which is preliminary data.</text>
</comment>
<keyword evidence="2" id="KW-1185">Reference proteome</keyword>
<name>A0A016VP62_9BILA</name>
<evidence type="ECO:0000313" key="1">
    <source>
        <dbReference type="EMBL" id="EYC28842.1"/>
    </source>
</evidence>